<dbReference type="RefSeq" id="WP_152260428.1">
    <property type="nucleotide sequence ID" value="NZ_CP045143.1"/>
</dbReference>
<accession>A0A5P8M362</accession>
<dbReference type="AlphaFoldDB" id="A0A5P8M362"/>
<dbReference type="Proteomes" id="UP000326779">
    <property type="component" value="Chromosome"/>
</dbReference>
<keyword evidence="2 4" id="KW-0663">Pyridoxal phosphate</keyword>
<dbReference type="PROSITE" id="PS00165">
    <property type="entry name" value="DEHYDRATASE_SER_THR"/>
    <property type="match status" value="1"/>
</dbReference>
<keyword evidence="3 4" id="KW-0456">Lyase</keyword>
<evidence type="ECO:0000259" key="5">
    <source>
        <dbReference type="Pfam" id="PF00291"/>
    </source>
</evidence>
<sequence>MEPILKSEVTSLDKQELLAQFPALAPYAAETPTFWANPHYGAPRDDAASLREADVFDAGTRWRRFAPYLAEVFPETAAAGGIIESPIYRLPHLENQISQDTGTAFPGKLYMKADSELPVSGSIKSRGGIYEVLKFAETIAMREGDLAYTDDYRILNSPRYKQMFSKYGIAVGSTGNLGLSIGLMASTLGFQTTVHMSADARQWKKDKLRANGVTVVEYDADFTTAITAGRKKAESEPNTYFIDDEGSTGLFLGYAVAAIRLGKQLKDAGIKLDADHPVFVYLPAGVGGSPGGVTFGLKTVLGANIHGIFAEPTHMPSVTIGMISGLQEKIDVYDLGIDGKTAADGLAVPRPSRLAGRVMDTLLLGSCTFPDDDMMRWTARLAEQEHHNVEPSGAGGLAILERSFPALAKLGYPVENATHIIWATGGSMVPAAEMADYIKTGDQLLAE</sequence>
<dbReference type="GO" id="GO:0030170">
    <property type="term" value="F:pyridoxal phosphate binding"/>
    <property type="evidence" value="ECO:0007669"/>
    <property type="project" value="InterPro"/>
</dbReference>
<dbReference type="InterPro" id="IPR050147">
    <property type="entry name" value="Ser/Thr_Dehydratase"/>
</dbReference>
<dbReference type="KEGG" id="lhb:D1010_05525"/>
<proteinExistence type="inferred from homology"/>
<name>A0A5P8M362_9LACO</name>
<dbReference type="Gene3D" id="3.40.50.1100">
    <property type="match status" value="2"/>
</dbReference>
<dbReference type="PANTHER" id="PTHR48078">
    <property type="entry name" value="THREONINE DEHYDRATASE, MITOCHONDRIAL-RELATED"/>
    <property type="match status" value="1"/>
</dbReference>
<dbReference type="GO" id="GO:0036088">
    <property type="term" value="P:D-serine catabolic process"/>
    <property type="evidence" value="ECO:0007669"/>
    <property type="project" value="TreeGrafter"/>
</dbReference>
<comment type="cofactor">
    <cofactor evidence="1 4">
        <name>pyridoxal 5'-phosphate</name>
        <dbReference type="ChEBI" id="CHEBI:597326"/>
    </cofactor>
</comment>
<dbReference type="SUPFAM" id="SSF53686">
    <property type="entry name" value="Tryptophan synthase beta subunit-like PLP-dependent enzymes"/>
    <property type="match status" value="1"/>
</dbReference>
<feature type="modified residue" description="N6-(pyridoxal phosphate)lysine" evidence="4">
    <location>
        <position position="124"/>
    </location>
</feature>
<protein>
    <recommendedName>
        <fullName evidence="4">Probable D-serine dehydratase</fullName>
        <ecNumber evidence="4">4.3.1.18</ecNumber>
    </recommendedName>
    <alternativeName>
        <fullName evidence="4">D-serine deaminase</fullName>
        <shortName evidence="4">DSD</shortName>
    </alternativeName>
</protein>
<organism evidence="6 7">
    <name type="scientific">Schleiferilactobacillus harbinensis</name>
    <dbReference type="NCBI Taxonomy" id="304207"/>
    <lineage>
        <taxon>Bacteria</taxon>
        <taxon>Bacillati</taxon>
        <taxon>Bacillota</taxon>
        <taxon>Bacilli</taxon>
        <taxon>Lactobacillales</taxon>
        <taxon>Lactobacillaceae</taxon>
        <taxon>Schleiferilactobacillus</taxon>
    </lineage>
</organism>
<evidence type="ECO:0000256" key="4">
    <source>
        <dbReference type="HAMAP-Rule" id="MF_01030"/>
    </source>
</evidence>
<reference evidence="6 7" key="1">
    <citation type="submission" date="2019-10" db="EMBL/GenBank/DDBJ databases">
        <title>The completed genome of Lactobacillus harbinensis M1.</title>
        <authorList>
            <person name="Zheng Y."/>
        </authorList>
    </citation>
    <scope>NUCLEOTIDE SEQUENCE [LARGE SCALE GENOMIC DNA]</scope>
    <source>
        <strain evidence="6 7">M1</strain>
    </source>
</reference>
<dbReference type="GO" id="GO:0008721">
    <property type="term" value="F:D-serine ammonia-lyase activity"/>
    <property type="evidence" value="ECO:0007669"/>
    <property type="project" value="UniProtKB-EC"/>
</dbReference>
<dbReference type="Pfam" id="PF00291">
    <property type="entry name" value="PALP"/>
    <property type="match status" value="1"/>
</dbReference>
<dbReference type="EMBL" id="CP045143">
    <property type="protein sequence ID" value="QFR22942.1"/>
    <property type="molecule type" value="Genomic_DNA"/>
</dbReference>
<dbReference type="InterPro" id="IPR011780">
    <property type="entry name" value="D_Ser_am_lyase"/>
</dbReference>
<comment type="catalytic activity">
    <reaction evidence="4">
        <text>D-serine = pyruvate + NH4(+)</text>
        <dbReference type="Rhea" id="RHEA:13977"/>
        <dbReference type="ChEBI" id="CHEBI:15361"/>
        <dbReference type="ChEBI" id="CHEBI:28938"/>
        <dbReference type="ChEBI" id="CHEBI:35247"/>
        <dbReference type="EC" id="4.3.1.18"/>
    </reaction>
</comment>
<dbReference type="NCBIfam" id="NF002823">
    <property type="entry name" value="PRK02991.1"/>
    <property type="match status" value="1"/>
</dbReference>
<comment type="similarity">
    <text evidence="4">Belongs to the serine/threonine dehydratase family. DsdA subfamily.</text>
</comment>
<dbReference type="NCBIfam" id="TIGR02035">
    <property type="entry name" value="D_Ser_am_lyase"/>
    <property type="match status" value="1"/>
</dbReference>
<dbReference type="GO" id="GO:0009097">
    <property type="term" value="P:isoleucine biosynthetic process"/>
    <property type="evidence" value="ECO:0007669"/>
    <property type="project" value="TreeGrafter"/>
</dbReference>
<dbReference type="EC" id="4.3.1.18" evidence="4"/>
<evidence type="ECO:0000256" key="2">
    <source>
        <dbReference type="ARBA" id="ARBA00022898"/>
    </source>
</evidence>
<dbReference type="InterPro" id="IPR000634">
    <property type="entry name" value="Ser/Thr_deHydtase_PyrdxlP-BS"/>
</dbReference>
<evidence type="ECO:0000313" key="6">
    <source>
        <dbReference type="EMBL" id="QFR22942.1"/>
    </source>
</evidence>
<gene>
    <name evidence="4" type="primary">dsdA</name>
    <name evidence="6" type="ORF">D1010_05525</name>
</gene>
<evidence type="ECO:0000313" key="7">
    <source>
        <dbReference type="Proteomes" id="UP000326779"/>
    </source>
</evidence>
<dbReference type="HAMAP" id="MF_01030">
    <property type="entry name" value="D_Ser_dehydrat"/>
    <property type="match status" value="1"/>
</dbReference>
<evidence type="ECO:0000256" key="1">
    <source>
        <dbReference type="ARBA" id="ARBA00001933"/>
    </source>
</evidence>
<dbReference type="PANTHER" id="PTHR48078:SF9">
    <property type="entry name" value="D-SERINE DEHYDRATASE"/>
    <property type="match status" value="1"/>
</dbReference>
<feature type="domain" description="Tryptophan synthase beta chain-like PALP" evidence="5">
    <location>
        <begin position="81"/>
        <end position="402"/>
    </location>
</feature>
<dbReference type="InterPro" id="IPR036052">
    <property type="entry name" value="TrpB-like_PALP_sf"/>
</dbReference>
<dbReference type="InterPro" id="IPR001926">
    <property type="entry name" value="TrpB-like_PALP"/>
</dbReference>
<dbReference type="GO" id="GO:0016836">
    <property type="term" value="F:hydro-lyase activity"/>
    <property type="evidence" value="ECO:0007669"/>
    <property type="project" value="UniProtKB-UniRule"/>
</dbReference>
<evidence type="ECO:0000256" key="3">
    <source>
        <dbReference type="ARBA" id="ARBA00023239"/>
    </source>
</evidence>